<dbReference type="PANTHER" id="PTHR34295:SF1">
    <property type="entry name" value="BIOTIN TRANSPORTER BIOY"/>
    <property type="match status" value="1"/>
</dbReference>
<evidence type="ECO:0000256" key="1">
    <source>
        <dbReference type="ARBA" id="ARBA00010692"/>
    </source>
</evidence>
<gene>
    <name evidence="4" type="ORF">A6M21_13315</name>
</gene>
<dbReference type="GO" id="GO:0005886">
    <property type="term" value="C:plasma membrane"/>
    <property type="evidence" value="ECO:0007669"/>
    <property type="project" value="UniProtKB-SubCell"/>
</dbReference>
<dbReference type="Proteomes" id="UP000078532">
    <property type="component" value="Unassembled WGS sequence"/>
</dbReference>
<feature type="transmembrane region" description="Helical" evidence="3">
    <location>
        <begin position="83"/>
        <end position="104"/>
    </location>
</feature>
<dbReference type="RefSeq" id="WP_066669660.1">
    <property type="nucleotide sequence ID" value="NZ_LYVF01000175.1"/>
</dbReference>
<dbReference type="Pfam" id="PF02632">
    <property type="entry name" value="BioY"/>
    <property type="match status" value="1"/>
</dbReference>
<sequence>MKMSPREMVLAALFAALCAVAAALVRFGGAVVPFSLVPFVVMLAGALLGARAGALSILVYVLLGLSGLPVFEKPPFGGPAYVLQPTFGFLPGFIAGAFVIGALLPRRREPGLWRYLPAMVAGLAVIYLVGLPYLYLILNFYLGKAVSAAQVIKIGFLPFIGFDLLKAVVAAGLARLVVRRLGDRRAVPERR</sequence>
<evidence type="ECO:0000256" key="3">
    <source>
        <dbReference type="SAM" id="Phobius"/>
    </source>
</evidence>
<dbReference type="GO" id="GO:0015225">
    <property type="term" value="F:biotin transmembrane transporter activity"/>
    <property type="evidence" value="ECO:0007669"/>
    <property type="project" value="UniProtKB-UniRule"/>
</dbReference>
<dbReference type="STRING" id="1838280.A6M21_13315"/>
<keyword evidence="2" id="KW-0813">Transport</keyword>
<dbReference type="AlphaFoldDB" id="A0A1B7LCR0"/>
<accession>A0A1B7LCR0</accession>
<dbReference type="Gene3D" id="1.10.1760.20">
    <property type="match status" value="1"/>
</dbReference>
<comment type="similarity">
    <text evidence="1 2">Belongs to the BioY family.</text>
</comment>
<keyword evidence="3" id="KW-0812">Transmembrane</keyword>
<keyword evidence="3" id="KW-1133">Transmembrane helix</keyword>
<dbReference type="InterPro" id="IPR003784">
    <property type="entry name" value="BioY"/>
</dbReference>
<dbReference type="OrthoDB" id="9803495at2"/>
<feature type="transmembrane region" description="Helical" evidence="3">
    <location>
        <begin position="156"/>
        <end position="178"/>
    </location>
</feature>
<name>A0A1B7LCR0_9FIRM</name>
<dbReference type="PIRSF" id="PIRSF016661">
    <property type="entry name" value="BioY"/>
    <property type="match status" value="1"/>
</dbReference>
<dbReference type="EMBL" id="LYVF01000175">
    <property type="protein sequence ID" value="OAT80701.1"/>
    <property type="molecule type" value="Genomic_DNA"/>
</dbReference>
<comment type="caution">
    <text evidence="4">The sequence shown here is derived from an EMBL/GenBank/DDBJ whole genome shotgun (WGS) entry which is preliminary data.</text>
</comment>
<dbReference type="PANTHER" id="PTHR34295">
    <property type="entry name" value="BIOTIN TRANSPORTER BIOY"/>
    <property type="match status" value="1"/>
</dbReference>
<evidence type="ECO:0000313" key="5">
    <source>
        <dbReference type="Proteomes" id="UP000078532"/>
    </source>
</evidence>
<protein>
    <recommendedName>
        <fullName evidence="2">Biotin transporter</fullName>
    </recommendedName>
</protein>
<proteinExistence type="inferred from homology"/>
<evidence type="ECO:0000256" key="2">
    <source>
        <dbReference type="PIRNR" id="PIRNR016661"/>
    </source>
</evidence>
<reference evidence="4 5" key="1">
    <citation type="submission" date="2016-04" db="EMBL/GenBank/DDBJ databases">
        <authorList>
            <person name="Evans L.H."/>
            <person name="Alamgir A."/>
            <person name="Owens N."/>
            <person name="Weber N.D."/>
            <person name="Virtaneva K."/>
            <person name="Barbian K."/>
            <person name="Babar A."/>
            <person name="Rosenke K."/>
        </authorList>
    </citation>
    <scope>NUCLEOTIDE SEQUENCE [LARGE SCALE GENOMIC DNA]</scope>
    <source>
        <strain evidence="4 5">LMa1</strain>
    </source>
</reference>
<keyword evidence="2 3" id="KW-0472">Membrane</keyword>
<keyword evidence="2" id="KW-1003">Cell membrane</keyword>
<comment type="subcellular location">
    <subcellularLocation>
        <location evidence="2">Cell membrane</location>
        <topology evidence="2">Multi-pass membrane protein</topology>
    </subcellularLocation>
</comment>
<feature type="transmembrane region" description="Helical" evidence="3">
    <location>
        <begin position="116"/>
        <end position="136"/>
    </location>
</feature>
<keyword evidence="5" id="KW-1185">Reference proteome</keyword>
<evidence type="ECO:0000313" key="4">
    <source>
        <dbReference type="EMBL" id="OAT80701.1"/>
    </source>
</evidence>
<organism evidence="4 5">
    <name type="scientific">Desulfotomaculum copahuensis</name>
    <dbReference type="NCBI Taxonomy" id="1838280"/>
    <lineage>
        <taxon>Bacteria</taxon>
        <taxon>Bacillati</taxon>
        <taxon>Bacillota</taxon>
        <taxon>Clostridia</taxon>
        <taxon>Eubacteriales</taxon>
        <taxon>Desulfotomaculaceae</taxon>
        <taxon>Desulfotomaculum</taxon>
    </lineage>
</organism>